<gene>
    <name evidence="3" type="ORF">GCM10022226_00880</name>
</gene>
<comment type="caution">
    <text evidence="3">The sequence shown here is derived from an EMBL/GenBank/DDBJ whole genome shotgun (WGS) entry which is preliminary data.</text>
</comment>
<keyword evidence="2" id="KW-0472">Membrane</keyword>
<keyword evidence="2" id="KW-0812">Transmembrane</keyword>
<dbReference type="EMBL" id="BAAAZR010000001">
    <property type="protein sequence ID" value="GAA3786598.1"/>
    <property type="molecule type" value="Genomic_DNA"/>
</dbReference>
<feature type="region of interest" description="Disordered" evidence="1">
    <location>
        <begin position="132"/>
        <end position="153"/>
    </location>
</feature>
<reference evidence="4" key="1">
    <citation type="journal article" date="2019" name="Int. J. Syst. Evol. Microbiol.">
        <title>The Global Catalogue of Microorganisms (GCM) 10K type strain sequencing project: providing services to taxonomists for standard genome sequencing and annotation.</title>
        <authorList>
            <consortium name="The Broad Institute Genomics Platform"/>
            <consortium name="The Broad Institute Genome Sequencing Center for Infectious Disease"/>
            <person name="Wu L."/>
            <person name="Ma J."/>
        </authorList>
    </citation>
    <scope>NUCLEOTIDE SEQUENCE [LARGE SCALE GENOMIC DNA]</scope>
    <source>
        <strain evidence="4">JCM 16908</strain>
    </source>
</reference>
<evidence type="ECO:0000256" key="2">
    <source>
        <dbReference type="SAM" id="Phobius"/>
    </source>
</evidence>
<evidence type="ECO:0000256" key="1">
    <source>
        <dbReference type="SAM" id="MobiDB-lite"/>
    </source>
</evidence>
<proteinExistence type="predicted"/>
<evidence type="ECO:0000313" key="4">
    <source>
        <dbReference type="Proteomes" id="UP001500888"/>
    </source>
</evidence>
<keyword evidence="4" id="KW-1185">Reference proteome</keyword>
<feature type="transmembrane region" description="Helical" evidence="2">
    <location>
        <begin position="38"/>
        <end position="56"/>
    </location>
</feature>
<dbReference type="Proteomes" id="UP001500888">
    <property type="component" value="Unassembled WGS sequence"/>
</dbReference>
<name>A0ABP7HAB5_9ACTN</name>
<feature type="region of interest" description="Disordered" evidence="1">
    <location>
        <begin position="1"/>
        <end position="32"/>
    </location>
</feature>
<accession>A0ABP7HAB5</accession>
<evidence type="ECO:0000313" key="3">
    <source>
        <dbReference type="EMBL" id="GAA3786598.1"/>
    </source>
</evidence>
<feature type="compositionally biased region" description="Polar residues" evidence="1">
    <location>
        <begin position="137"/>
        <end position="153"/>
    </location>
</feature>
<keyword evidence="2" id="KW-1133">Transmembrane helix</keyword>
<sequence length="153" mass="15895">MGELSVFRVRRREDPHHPHGVVSAAPGTRKGHKGRRSLLAAALLALGLVVATTAPIPNAQAATGKGRQPGPVNLAWWGQSNGGPDGSEASLDPLRIARFCSEVEDGSPQGAQVVLGTLIGYFARMLDPLSRSDHVRSPQSGSSCGGISSANMP</sequence>
<organism evidence="3 4">
    <name type="scientific">Sphaerisporangium flaviroseum</name>
    <dbReference type="NCBI Taxonomy" id="509199"/>
    <lineage>
        <taxon>Bacteria</taxon>
        <taxon>Bacillati</taxon>
        <taxon>Actinomycetota</taxon>
        <taxon>Actinomycetes</taxon>
        <taxon>Streptosporangiales</taxon>
        <taxon>Streptosporangiaceae</taxon>
        <taxon>Sphaerisporangium</taxon>
    </lineage>
</organism>
<protein>
    <submittedName>
        <fullName evidence="3">Uncharacterized protein</fullName>
    </submittedName>
</protein>